<evidence type="ECO:0000313" key="7">
    <source>
        <dbReference type="EMBL" id="ETV87422.1"/>
    </source>
</evidence>
<evidence type="ECO:0000256" key="4">
    <source>
        <dbReference type="ARBA" id="ARBA00022989"/>
    </source>
</evidence>
<reference evidence="7" key="1">
    <citation type="submission" date="2013-12" db="EMBL/GenBank/DDBJ databases">
        <title>The Genome Sequence of Aphanomyces astaci APO3.</title>
        <authorList>
            <consortium name="The Broad Institute Genomics Platform"/>
            <person name="Russ C."/>
            <person name="Tyler B."/>
            <person name="van West P."/>
            <person name="Dieguez-Uribeondo J."/>
            <person name="Young S.K."/>
            <person name="Zeng Q."/>
            <person name="Gargeya S."/>
            <person name="Fitzgerald M."/>
            <person name="Abouelleil A."/>
            <person name="Alvarado L."/>
            <person name="Chapman S.B."/>
            <person name="Gainer-Dewar J."/>
            <person name="Goldberg J."/>
            <person name="Griggs A."/>
            <person name="Gujja S."/>
            <person name="Hansen M."/>
            <person name="Howarth C."/>
            <person name="Imamovic A."/>
            <person name="Ireland A."/>
            <person name="Larimer J."/>
            <person name="McCowan C."/>
            <person name="Murphy C."/>
            <person name="Pearson M."/>
            <person name="Poon T.W."/>
            <person name="Priest M."/>
            <person name="Roberts A."/>
            <person name="Saif S."/>
            <person name="Shea T."/>
            <person name="Sykes S."/>
            <person name="Wortman J."/>
            <person name="Nusbaum C."/>
            <person name="Birren B."/>
        </authorList>
    </citation>
    <scope>NUCLEOTIDE SEQUENCE [LARGE SCALE GENOMIC DNA]</scope>
    <source>
        <strain evidence="7">APO3</strain>
    </source>
</reference>
<evidence type="ECO:0000256" key="2">
    <source>
        <dbReference type="ARBA" id="ARBA00008062"/>
    </source>
</evidence>
<dbReference type="InterPro" id="IPR012446">
    <property type="entry name" value="CRAC_channel"/>
</dbReference>
<evidence type="ECO:0000256" key="1">
    <source>
        <dbReference type="ARBA" id="ARBA00004141"/>
    </source>
</evidence>
<dbReference type="OrthoDB" id="61346at2759"/>
<feature type="transmembrane region" description="Helical" evidence="6">
    <location>
        <begin position="212"/>
        <end position="228"/>
    </location>
</feature>
<dbReference type="Gene3D" id="1.20.140.140">
    <property type="entry name" value="Calcium release-activated calcium channel protein Orai"/>
    <property type="match status" value="1"/>
</dbReference>
<feature type="transmembrane region" description="Helical" evidence="6">
    <location>
        <begin position="184"/>
        <end position="206"/>
    </location>
</feature>
<dbReference type="EMBL" id="KI913115">
    <property type="protein sequence ID" value="ETV87422.1"/>
    <property type="molecule type" value="Genomic_DNA"/>
</dbReference>
<dbReference type="Pfam" id="PF07856">
    <property type="entry name" value="Orai-1"/>
    <property type="match status" value="1"/>
</dbReference>
<dbReference type="VEuPathDB" id="FungiDB:H257_01004"/>
<organism evidence="7">
    <name type="scientific">Aphanomyces astaci</name>
    <name type="common">Crayfish plague agent</name>
    <dbReference type="NCBI Taxonomy" id="112090"/>
    <lineage>
        <taxon>Eukaryota</taxon>
        <taxon>Sar</taxon>
        <taxon>Stramenopiles</taxon>
        <taxon>Oomycota</taxon>
        <taxon>Saprolegniomycetes</taxon>
        <taxon>Saprolegniales</taxon>
        <taxon>Verrucalvaceae</taxon>
        <taxon>Aphanomyces</taxon>
    </lineage>
</organism>
<keyword evidence="3 6" id="KW-0812">Transmembrane</keyword>
<feature type="transmembrane region" description="Helical" evidence="6">
    <location>
        <begin position="117"/>
        <end position="137"/>
    </location>
</feature>
<name>W4H685_APHAT</name>
<dbReference type="InterPro" id="IPR038350">
    <property type="entry name" value="Orai_sf"/>
</dbReference>
<dbReference type="RefSeq" id="XP_009822285.1">
    <property type="nucleotide sequence ID" value="XM_009823983.1"/>
</dbReference>
<protein>
    <submittedName>
        <fullName evidence="7">Uncharacterized protein</fullName>
    </submittedName>
</protein>
<feature type="transmembrane region" description="Helical" evidence="6">
    <location>
        <begin position="86"/>
        <end position="105"/>
    </location>
</feature>
<comment type="similarity">
    <text evidence="2">Belongs to the Orai family.</text>
</comment>
<keyword evidence="5 6" id="KW-0472">Membrane</keyword>
<dbReference type="AlphaFoldDB" id="W4H685"/>
<proteinExistence type="inferred from homology"/>
<keyword evidence="4 6" id="KW-1133">Transmembrane helix</keyword>
<evidence type="ECO:0000256" key="3">
    <source>
        <dbReference type="ARBA" id="ARBA00022692"/>
    </source>
</evidence>
<dbReference type="GO" id="GO:0016020">
    <property type="term" value="C:membrane"/>
    <property type="evidence" value="ECO:0007669"/>
    <property type="project" value="UniProtKB-SubCell"/>
</dbReference>
<dbReference type="GeneID" id="20803000"/>
<evidence type="ECO:0000256" key="5">
    <source>
        <dbReference type="ARBA" id="ARBA00023136"/>
    </source>
</evidence>
<evidence type="ECO:0000256" key="6">
    <source>
        <dbReference type="SAM" id="Phobius"/>
    </source>
</evidence>
<sequence length="261" mass="30053">MFQTNSGNGGGGGMAAAVHRFMGMYEVKNTRSWRLEDMDYRTQAIQHREEQIQRQLEWRREDIARTRRIHKLANERRLVDSRAYQLSALSQVSLLITIFSRQAYVESHPPETTNATLVFFQGSTSAISILCLMLCMLRCLMLTMATLNYATTKLEHELALVPNELLDIDSPFDRWWQKECGVDWVYSYKLFLAGMALLPISVVLINSSLYDWSWLSVGGMTCLFFLLWRCQVQGKWRYVLHTRPATTTPPSPVASQATTRQ</sequence>
<gene>
    <name evidence="7" type="ORF">H257_01004</name>
</gene>
<accession>W4H685</accession>
<comment type="subcellular location">
    <subcellularLocation>
        <location evidence="1">Membrane</location>
        <topology evidence="1">Multi-pass membrane protein</topology>
    </subcellularLocation>
</comment>